<organism evidence="1 2">
    <name type="scientific">Chitinophaga parva</name>
    <dbReference type="NCBI Taxonomy" id="2169414"/>
    <lineage>
        <taxon>Bacteria</taxon>
        <taxon>Pseudomonadati</taxon>
        <taxon>Bacteroidota</taxon>
        <taxon>Chitinophagia</taxon>
        <taxon>Chitinophagales</taxon>
        <taxon>Chitinophagaceae</taxon>
        <taxon>Chitinophaga</taxon>
    </lineage>
</organism>
<keyword evidence="2" id="KW-1185">Reference proteome</keyword>
<protein>
    <recommendedName>
        <fullName evidence="3">Carboxypeptidase-like regulatory domain-containing protein</fullName>
    </recommendedName>
</protein>
<sequence length="216" mass="23172">MQLMIPTPCHEDWAAMTPQEQGRFCNNCQKTVTDFTGMTDAEVLVALAQSGGGCGRFRAGQLGREMSIPAPLLPATGPHKTWLPVWTLAACFVLCAPMALSAAPRAPLVQVVTLHRVPLPADTGITLQSRVVDEKGHALPGAIVSVASHRLHAVTNREGYFTLRPEAALPKHFSLTVSAVGYETRTLRVKDGRIPASIVIKMSMLVLGEVAFIPAD</sequence>
<dbReference type="Proteomes" id="UP000244450">
    <property type="component" value="Unassembled WGS sequence"/>
</dbReference>
<reference evidence="1 2" key="1">
    <citation type="submission" date="2018-04" db="EMBL/GenBank/DDBJ databases">
        <title>Chitinophaga fuyangensis sp. nov., isolated from soil in a chemical factory.</title>
        <authorList>
            <person name="Chen K."/>
        </authorList>
    </citation>
    <scope>NUCLEOTIDE SEQUENCE [LARGE SCALE GENOMIC DNA]</scope>
    <source>
        <strain evidence="1 2">LY-1</strain>
    </source>
</reference>
<proteinExistence type="predicted"/>
<dbReference type="AlphaFoldDB" id="A0A2T7BK98"/>
<dbReference type="OrthoDB" id="7432683at2"/>
<dbReference type="Gene3D" id="2.60.40.1120">
    <property type="entry name" value="Carboxypeptidase-like, regulatory domain"/>
    <property type="match status" value="1"/>
</dbReference>
<name>A0A2T7BK98_9BACT</name>
<comment type="caution">
    <text evidence="1">The sequence shown here is derived from an EMBL/GenBank/DDBJ whole genome shotgun (WGS) entry which is preliminary data.</text>
</comment>
<evidence type="ECO:0008006" key="3">
    <source>
        <dbReference type="Google" id="ProtNLM"/>
    </source>
</evidence>
<dbReference type="EMBL" id="QCYK01000001">
    <property type="protein sequence ID" value="PUZ28098.1"/>
    <property type="molecule type" value="Genomic_DNA"/>
</dbReference>
<dbReference type="InterPro" id="IPR008969">
    <property type="entry name" value="CarboxyPept-like_regulatory"/>
</dbReference>
<accession>A0A2T7BK98</accession>
<dbReference type="RefSeq" id="WP_108684739.1">
    <property type="nucleotide sequence ID" value="NZ_QCYK01000001.1"/>
</dbReference>
<dbReference type="Pfam" id="PF13715">
    <property type="entry name" value="CarbopepD_reg_2"/>
    <property type="match status" value="1"/>
</dbReference>
<gene>
    <name evidence="1" type="ORF">DCC81_01035</name>
</gene>
<dbReference type="SUPFAM" id="SSF49464">
    <property type="entry name" value="Carboxypeptidase regulatory domain-like"/>
    <property type="match status" value="1"/>
</dbReference>
<evidence type="ECO:0000313" key="1">
    <source>
        <dbReference type="EMBL" id="PUZ28098.1"/>
    </source>
</evidence>
<evidence type="ECO:0000313" key="2">
    <source>
        <dbReference type="Proteomes" id="UP000244450"/>
    </source>
</evidence>